<dbReference type="AlphaFoldDB" id="A0A6P4CU52"/>
<evidence type="ECO:0000259" key="3">
    <source>
        <dbReference type="PROSITE" id="PS50119"/>
    </source>
</evidence>
<proteinExistence type="predicted"/>
<dbReference type="PANTHER" id="PTHR31065">
    <property type="entry name" value="PLATZ TRANSCRIPTION FACTOR FAMILY PROTEIN"/>
    <property type="match status" value="1"/>
</dbReference>
<dbReference type="InterPro" id="IPR006734">
    <property type="entry name" value="PLATZ"/>
</dbReference>
<keyword evidence="1" id="KW-0862">Zinc</keyword>
<evidence type="ECO:0000313" key="4">
    <source>
        <dbReference type="Proteomes" id="UP000515211"/>
    </source>
</evidence>
<protein>
    <submittedName>
        <fullName evidence="5">Protein RGF1 INDUCIBLE TRANSCRIPTION FACTOR 1-like</fullName>
    </submittedName>
</protein>
<reference evidence="4" key="1">
    <citation type="journal article" date="2016" name="Nat. Genet.">
        <title>The genome sequences of Arachis duranensis and Arachis ipaensis, the diploid ancestors of cultivated peanut.</title>
        <authorList>
            <person name="Bertioli D.J."/>
            <person name="Cannon S.B."/>
            <person name="Froenicke L."/>
            <person name="Huang G."/>
            <person name="Farmer A.D."/>
            <person name="Cannon E.K."/>
            <person name="Liu X."/>
            <person name="Gao D."/>
            <person name="Clevenger J."/>
            <person name="Dash S."/>
            <person name="Ren L."/>
            <person name="Moretzsohn M.C."/>
            <person name="Shirasawa K."/>
            <person name="Huang W."/>
            <person name="Vidigal B."/>
            <person name="Abernathy B."/>
            <person name="Chu Y."/>
            <person name="Niederhuth C.E."/>
            <person name="Umale P."/>
            <person name="Araujo A.C."/>
            <person name="Kozik A."/>
            <person name="Kim K.D."/>
            <person name="Burow M.D."/>
            <person name="Varshney R.K."/>
            <person name="Wang X."/>
            <person name="Zhang X."/>
            <person name="Barkley N."/>
            <person name="Guimaraes P.M."/>
            <person name="Isobe S."/>
            <person name="Guo B."/>
            <person name="Liao B."/>
            <person name="Stalker H.T."/>
            <person name="Schmitz R.J."/>
            <person name="Scheffler B.E."/>
            <person name="Leal-Bertioli S.C."/>
            <person name="Xun X."/>
            <person name="Jackson S.A."/>
            <person name="Michelmore R."/>
            <person name="Ozias-Akins P."/>
        </authorList>
    </citation>
    <scope>NUCLEOTIDE SEQUENCE [LARGE SCALE GENOMIC DNA]</scope>
    <source>
        <strain evidence="4">cv. V14167</strain>
    </source>
</reference>
<keyword evidence="1" id="KW-0479">Metal-binding</keyword>
<dbReference type="Pfam" id="PF04640">
    <property type="entry name" value="PLATZ"/>
    <property type="match status" value="1"/>
</dbReference>
<dbReference type="Pfam" id="PF00643">
    <property type="entry name" value="zf-B_box"/>
    <property type="match status" value="1"/>
</dbReference>
<dbReference type="GO" id="GO:0008270">
    <property type="term" value="F:zinc ion binding"/>
    <property type="evidence" value="ECO:0007669"/>
    <property type="project" value="UniProtKB-KW"/>
</dbReference>
<dbReference type="OrthoDB" id="670813at2759"/>
<dbReference type="KEGG" id="adu:107481032"/>
<dbReference type="CDD" id="cd19756">
    <property type="entry name" value="Bbox2"/>
    <property type="match status" value="1"/>
</dbReference>
<evidence type="ECO:0000256" key="1">
    <source>
        <dbReference type="PROSITE-ProRule" id="PRU00024"/>
    </source>
</evidence>
<organism evidence="4 5">
    <name type="scientific">Arachis duranensis</name>
    <name type="common">Wild peanut</name>
    <dbReference type="NCBI Taxonomy" id="130453"/>
    <lineage>
        <taxon>Eukaryota</taxon>
        <taxon>Viridiplantae</taxon>
        <taxon>Streptophyta</taxon>
        <taxon>Embryophyta</taxon>
        <taxon>Tracheophyta</taxon>
        <taxon>Spermatophyta</taxon>
        <taxon>Magnoliopsida</taxon>
        <taxon>eudicotyledons</taxon>
        <taxon>Gunneridae</taxon>
        <taxon>Pentapetalae</taxon>
        <taxon>rosids</taxon>
        <taxon>fabids</taxon>
        <taxon>Fabales</taxon>
        <taxon>Fabaceae</taxon>
        <taxon>Papilionoideae</taxon>
        <taxon>50 kb inversion clade</taxon>
        <taxon>dalbergioids sensu lato</taxon>
        <taxon>Dalbergieae</taxon>
        <taxon>Pterocarpus clade</taxon>
        <taxon>Arachis</taxon>
    </lineage>
</organism>
<sequence>MSSSSSNQVAKAKKVKKALQPEWLKSLLKRTFFESSCATHPVLKNELNQYCVTCTELICQNCASGPKHVLHKVITIYKHSYKAVVRIDAMREHIDCSQIQPYKSNKLSVIALEPLPHHGSVKWRRASSCKTCRRKLANPNLYRYCSISCKVQAVLTFILLKEDQKEEAGTSKRVNKRKGTPARAPFF</sequence>
<evidence type="ECO:0000313" key="5">
    <source>
        <dbReference type="RefSeq" id="XP_015956725.1"/>
    </source>
</evidence>
<keyword evidence="4" id="KW-1185">Reference proteome</keyword>
<feature type="domain" description="B box-type" evidence="3">
    <location>
        <begin position="37"/>
        <end position="76"/>
    </location>
</feature>
<accession>A0A6P4CU52</accession>
<dbReference type="InterPro" id="IPR000315">
    <property type="entry name" value="Znf_B-box"/>
</dbReference>
<dbReference type="Gene3D" id="3.30.160.60">
    <property type="entry name" value="Classic Zinc Finger"/>
    <property type="match status" value="1"/>
</dbReference>
<dbReference type="SUPFAM" id="SSF57845">
    <property type="entry name" value="B-box zinc-binding domain"/>
    <property type="match status" value="1"/>
</dbReference>
<dbReference type="PROSITE" id="PS50119">
    <property type="entry name" value="ZF_BBOX"/>
    <property type="match status" value="1"/>
</dbReference>
<feature type="region of interest" description="Disordered" evidence="2">
    <location>
        <begin position="168"/>
        <end position="187"/>
    </location>
</feature>
<dbReference type="Proteomes" id="UP000515211">
    <property type="component" value="Chromosome 3"/>
</dbReference>
<dbReference type="PANTHER" id="PTHR31065:SF9">
    <property type="entry name" value="TRANSCRIPTION FACTOR FAMILY PROTEIN, PUTATIVE-RELATED"/>
    <property type="match status" value="1"/>
</dbReference>
<gene>
    <name evidence="5" type="primary">LOC107481032</name>
</gene>
<reference evidence="5" key="2">
    <citation type="submission" date="2025-08" db="UniProtKB">
        <authorList>
            <consortium name="RefSeq"/>
        </authorList>
    </citation>
    <scope>IDENTIFICATION</scope>
    <source>
        <tissue evidence="5">Whole plant</tissue>
    </source>
</reference>
<evidence type="ECO:0000256" key="2">
    <source>
        <dbReference type="SAM" id="MobiDB-lite"/>
    </source>
</evidence>
<name>A0A6P4CU52_ARADU</name>
<dbReference type="GeneID" id="107481032"/>
<keyword evidence="1" id="KW-0863">Zinc-finger</keyword>
<dbReference type="RefSeq" id="XP_015956725.1">
    <property type="nucleotide sequence ID" value="XM_016101239.3"/>
</dbReference>